<dbReference type="InterPro" id="IPR052035">
    <property type="entry name" value="ZnF_BED_domain_contain"/>
</dbReference>
<dbReference type="OrthoDB" id="2677917at2759"/>
<evidence type="ECO:0000313" key="6">
    <source>
        <dbReference type="EMBL" id="KIK39709.1"/>
    </source>
</evidence>
<gene>
    <name evidence="6" type="ORF">CY34DRAFT_25138</name>
</gene>
<dbReference type="PANTHER" id="PTHR46481">
    <property type="entry name" value="ZINC FINGER BED DOMAIN-CONTAINING PROTEIN 4"/>
    <property type="match status" value="1"/>
</dbReference>
<comment type="subcellular location">
    <subcellularLocation>
        <location evidence="1">Nucleus</location>
    </subcellularLocation>
</comment>
<protein>
    <submittedName>
        <fullName evidence="6">Uncharacterized protein</fullName>
    </submittedName>
</protein>
<dbReference type="SUPFAM" id="SSF140996">
    <property type="entry name" value="Hermes dimerisation domain"/>
    <property type="match status" value="1"/>
</dbReference>
<evidence type="ECO:0000256" key="5">
    <source>
        <dbReference type="ARBA" id="ARBA00023242"/>
    </source>
</evidence>
<proteinExistence type="predicted"/>
<dbReference type="AlphaFoldDB" id="A0A0D0ANW2"/>
<reference evidence="7" key="2">
    <citation type="submission" date="2015-01" db="EMBL/GenBank/DDBJ databases">
        <title>Evolutionary Origins and Diversification of the Mycorrhizal Mutualists.</title>
        <authorList>
            <consortium name="DOE Joint Genome Institute"/>
            <consortium name="Mycorrhizal Genomics Consortium"/>
            <person name="Kohler A."/>
            <person name="Kuo A."/>
            <person name="Nagy L.G."/>
            <person name="Floudas D."/>
            <person name="Copeland A."/>
            <person name="Barry K.W."/>
            <person name="Cichocki N."/>
            <person name="Veneault-Fourrey C."/>
            <person name="LaButti K."/>
            <person name="Lindquist E.A."/>
            <person name="Lipzen A."/>
            <person name="Lundell T."/>
            <person name="Morin E."/>
            <person name="Murat C."/>
            <person name="Riley R."/>
            <person name="Ohm R."/>
            <person name="Sun H."/>
            <person name="Tunlid A."/>
            <person name="Henrissat B."/>
            <person name="Grigoriev I.V."/>
            <person name="Hibbett D.S."/>
            <person name="Martin F."/>
        </authorList>
    </citation>
    <scope>NUCLEOTIDE SEQUENCE [LARGE SCALE GENOMIC DNA]</scope>
    <source>
        <strain evidence="7">UH-Slu-Lm8-n1</strain>
    </source>
</reference>
<dbReference type="GO" id="GO:0005634">
    <property type="term" value="C:nucleus"/>
    <property type="evidence" value="ECO:0007669"/>
    <property type="project" value="UniProtKB-SubCell"/>
</dbReference>
<sequence>MKDWTSPIYVFFEPTLAIEYHDKQRCHVFKCATHGCKHYAKSTNNMRKHVKSCWGDAALQAAMDTGNTAAARDGPIKNLLETGSIKSLFEWKGKGKVTYSHRQHTRAETRAEVVCWVSESLRPFEMVNDRGFQKLMKTGRPEYYLPSLSTVAHNVKQVFIETCKHIVNMLQVKQS</sequence>
<evidence type="ECO:0000313" key="7">
    <source>
        <dbReference type="Proteomes" id="UP000054485"/>
    </source>
</evidence>
<dbReference type="HOGENOM" id="CLU_087375_0_0_1"/>
<dbReference type="PANTHER" id="PTHR46481:SF10">
    <property type="entry name" value="ZINC FINGER BED DOMAIN-CONTAINING PROTEIN 39"/>
    <property type="match status" value="1"/>
</dbReference>
<dbReference type="InParanoid" id="A0A0D0ANW2"/>
<keyword evidence="5" id="KW-0539">Nucleus</keyword>
<organism evidence="6 7">
    <name type="scientific">Suillus luteus UH-Slu-Lm8-n1</name>
    <dbReference type="NCBI Taxonomy" id="930992"/>
    <lineage>
        <taxon>Eukaryota</taxon>
        <taxon>Fungi</taxon>
        <taxon>Dikarya</taxon>
        <taxon>Basidiomycota</taxon>
        <taxon>Agaricomycotina</taxon>
        <taxon>Agaricomycetes</taxon>
        <taxon>Agaricomycetidae</taxon>
        <taxon>Boletales</taxon>
        <taxon>Suillineae</taxon>
        <taxon>Suillaceae</taxon>
        <taxon>Suillus</taxon>
    </lineage>
</organism>
<evidence type="ECO:0000256" key="1">
    <source>
        <dbReference type="ARBA" id="ARBA00004123"/>
    </source>
</evidence>
<accession>A0A0D0ANW2</accession>
<evidence type="ECO:0000256" key="4">
    <source>
        <dbReference type="ARBA" id="ARBA00022833"/>
    </source>
</evidence>
<evidence type="ECO:0000256" key="3">
    <source>
        <dbReference type="ARBA" id="ARBA00022771"/>
    </source>
</evidence>
<name>A0A0D0ANW2_9AGAM</name>
<keyword evidence="4" id="KW-0862">Zinc</keyword>
<dbReference type="STRING" id="930992.A0A0D0ANW2"/>
<reference evidence="6 7" key="1">
    <citation type="submission" date="2014-04" db="EMBL/GenBank/DDBJ databases">
        <authorList>
            <consortium name="DOE Joint Genome Institute"/>
            <person name="Kuo A."/>
            <person name="Ruytinx J."/>
            <person name="Rineau F."/>
            <person name="Colpaert J."/>
            <person name="Kohler A."/>
            <person name="Nagy L.G."/>
            <person name="Floudas D."/>
            <person name="Copeland A."/>
            <person name="Barry K.W."/>
            <person name="Cichocki N."/>
            <person name="Veneault-Fourrey C."/>
            <person name="LaButti K."/>
            <person name="Lindquist E.A."/>
            <person name="Lipzen A."/>
            <person name="Lundell T."/>
            <person name="Morin E."/>
            <person name="Murat C."/>
            <person name="Sun H."/>
            <person name="Tunlid A."/>
            <person name="Henrissat B."/>
            <person name="Grigoriev I.V."/>
            <person name="Hibbett D.S."/>
            <person name="Martin F."/>
            <person name="Nordberg H.P."/>
            <person name="Cantor M.N."/>
            <person name="Hua S.X."/>
        </authorList>
    </citation>
    <scope>NUCLEOTIDE SEQUENCE [LARGE SCALE GENOMIC DNA]</scope>
    <source>
        <strain evidence="6 7">UH-Slu-Lm8-n1</strain>
    </source>
</reference>
<keyword evidence="3" id="KW-0863">Zinc-finger</keyword>
<keyword evidence="2" id="KW-0479">Metal-binding</keyword>
<evidence type="ECO:0000256" key="2">
    <source>
        <dbReference type="ARBA" id="ARBA00022723"/>
    </source>
</evidence>
<keyword evidence="7" id="KW-1185">Reference proteome</keyword>
<dbReference type="EMBL" id="KN835331">
    <property type="protein sequence ID" value="KIK39709.1"/>
    <property type="molecule type" value="Genomic_DNA"/>
</dbReference>
<dbReference type="GO" id="GO:0008270">
    <property type="term" value="F:zinc ion binding"/>
    <property type="evidence" value="ECO:0007669"/>
    <property type="project" value="UniProtKB-KW"/>
</dbReference>
<dbReference type="Proteomes" id="UP000054485">
    <property type="component" value="Unassembled WGS sequence"/>
</dbReference>